<feature type="transmembrane region" description="Helical" evidence="1">
    <location>
        <begin position="99"/>
        <end position="117"/>
    </location>
</feature>
<dbReference type="OrthoDB" id="291892at2"/>
<evidence type="ECO:0000313" key="3">
    <source>
        <dbReference type="EMBL" id="RXE58687.1"/>
    </source>
</evidence>
<feature type="transmembrane region" description="Helical" evidence="1">
    <location>
        <begin position="129"/>
        <end position="149"/>
    </location>
</feature>
<keyword evidence="1" id="KW-0472">Membrane</keyword>
<protein>
    <submittedName>
        <fullName evidence="3">VanZ family protein</fullName>
    </submittedName>
</protein>
<comment type="caution">
    <text evidence="3">The sequence shown here is derived from an EMBL/GenBank/DDBJ whole genome shotgun (WGS) entry which is preliminary data.</text>
</comment>
<feature type="transmembrane region" description="Helical" evidence="1">
    <location>
        <begin position="7"/>
        <end position="26"/>
    </location>
</feature>
<accession>A0A4Q0I4H1</accession>
<dbReference type="PIRSF" id="PIRSF019083">
    <property type="entry name" value="UCP019083_VanZ"/>
    <property type="match status" value="1"/>
</dbReference>
<sequence length="159" mass="17755">MKRAKAVSLYVAWVAVIAMIVIILGFSSQNGGDSVSISEKIVDKIISLLNLDDTIARNEVLMENKNYLFRKAMHFSEYFILTLLAFNALRFLKLNKTKASAFAMLIACLTAISDELYQRTVPGRNSQIMDVLIDCSGALVAILICWLFAKKNIDNRTSV</sequence>
<dbReference type="InterPro" id="IPR006976">
    <property type="entry name" value="VanZ-like"/>
</dbReference>
<proteinExistence type="predicted"/>
<dbReference type="PANTHER" id="PTHR28008:SF1">
    <property type="entry name" value="DOMAIN PROTEIN, PUTATIVE (AFU_ORTHOLOGUE AFUA_3G10980)-RELATED"/>
    <property type="match status" value="1"/>
</dbReference>
<evidence type="ECO:0000313" key="4">
    <source>
        <dbReference type="Proteomes" id="UP000289166"/>
    </source>
</evidence>
<name>A0A4Q0I4H1_9FIRM</name>
<evidence type="ECO:0000259" key="2">
    <source>
        <dbReference type="Pfam" id="PF04892"/>
    </source>
</evidence>
<dbReference type="RefSeq" id="WP_128706114.1">
    <property type="nucleotide sequence ID" value="NZ_RLII01000014.1"/>
</dbReference>
<dbReference type="Pfam" id="PF04892">
    <property type="entry name" value="VanZ"/>
    <property type="match status" value="1"/>
</dbReference>
<feature type="transmembrane region" description="Helical" evidence="1">
    <location>
        <begin position="72"/>
        <end position="92"/>
    </location>
</feature>
<dbReference type="InterPro" id="IPR016747">
    <property type="entry name" value="Phosphotransbutyrylase"/>
</dbReference>
<gene>
    <name evidence="3" type="ORF">EFD62_10980</name>
</gene>
<organism evidence="3 4">
    <name type="scientific">Acetivibrio mesophilus</name>
    <dbReference type="NCBI Taxonomy" id="2487273"/>
    <lineage>
        <taxon>Bacteria</taxon>
        <taxon>Bacillati</taxon>
        <taxon>Bacillota</taxon>
        <taxon>Clostridia</taxon>
        <taxon>Eubacteriales</taxon>
        <taxon>Oscillospiraceae</taxon>
        <taxon>Acetivibrio</taxon>
    </lineage>
</organism>
<dbReference type="NCBIfam" id="NF037970">
    <property type="entry name" value="vanZ_1"/>
    <property type="match status" value="1"/>
</dbReference>
<keyword evidence="4" id="KW-1185">Reference proteome</keyword>
<reference evidence="4" key="1">
    <citation type="submission" date="2018-11" db="EMBL/GenBank/DDBJ databases">
        <title>Genome sequencing of a novel mesophilic and cellulolytic organism within the genus Hungateiclostridium.</title>
        <authorList>
            <person name="Rettenmaier R."/>
            <person name="Liebl W."/>
            <person name="Zverlov V."/>
        </authorList>
    </citation>
    <scope>NUCLEOTIDE SEQUENCE [LARGE SCALE GENOMIC DNA]</scope>
    <source>
        <strain evidence="4">N2K1</strain>
    </source>
</reference>
<dbReference type="Proteomes" id="UP000289166">
    <property type="component" value="Unassembled WGS sequence"/>
</dbReference>
<dbReference type="AlphaFoldDB" id="A0A4Q0I4H1"/>
<dbReference type="PANTHER" id="PTHR28008">
    <property type="entry name" value="DOMAIN PROTEIN, PUTATIVE (AFU_ORTHOLOGUE AFUA_3G10980)-RELATED"/>
    <property type="match status" value="1"/>
</dbReference>
<keyword evidence="1" id="KW-0812">Transmembrane</keyword>
<keyword evidence="1" id="KW-1133">Transmembrane helix</keyword>
<evidence type="ECO:0000256" key="1">
    <source>
        <dbReference type="SAM" id="Phobius"/>
    </source>
</evidence>
<feature type="domain" description="VanZ-like" evidence="2">
    <location>
        <begin position="13"/>
        <end position="148"/>
    </location>
</feature>
<dbReference type="EMBL" id="RLII01000014">
    <property type="protein sequence ID" value="RXE58687.1"/>
    <property type="molecule type" value="Genomic_DNA"/>
</dbReference>